<evidence type="ECO:0000313" key="5">
    <source>
        <dbReference type="Proteomes" id="UP000789706"/>
    </source>
</evidence>
<evidence type="ECO:0000256" key="2">
    <source>
        <dbReference type="PROSITE-ProRule" id="PRU00192"/>
    </source>
</evidence>
<dbReference type="OrthoDB" id="5971719at2759"/>
<dbReference type="InterPro" id="IPR036028">
    <property type="entry name" value="SH3-like_dom_sf"/>
</dbReference>
<reference evidence="4" key="1">
    <citation type="submission" date="2021-06" db="EMBL/GenBank/DDBJ databases">
        <authorList>
            <person name="Kallberg Y."/>
            <person name="Tangrot J."/>
            <person name="Rosling A."/>
        </authorList>
    </citation>
    <scope>NUCLEOTIDE SEQUENCE</scope>
    <source>
        <strain evidence="4">AZ414A</strain>
    </source>
</reference>
<dbReference type="SUPFAM" id="SSF50044">
    <property type="entry name" value="SH3-domain"/>
    <property type="match status" value="2"/>
</dbReference>
<dbReference type="SMART" id="SM00326">
    <property type="entry name" value="SH3"/>
    <property type="match status" value="2"/>
</dbReference>
<proteinExistence type="predicted"/>
<keyword evidence="5" id="KW-1185">Reference proteome</keyword>
<dbReference type="InterPro" id="IPR001452">
    <property type="entry name" value="SH3_domain"/>
</dbReference>
<dbReference type="PANTHER" id="PTHR14167">
    <property type="entry name" value="SH3 DOMAIN-CONTAINING"/>
    <property type="match status" value="1"/>
</dbReference>
<dbReference type="Proteomes" id="UP000789706">
    <property type="component" value="Unassembled WGS sequence"/>
</dbReference>
<evidence type="ECO:0000259" key="3">
    <source>
        <dbReference type="PROSITE" id="PS50002"/>
    </source>
</evidence>
<feature type="domain" description="SH3" evidence="3">
    <location>
        <begin position="68"/>
        <end position="120"/>
    </location>
</feature>
<gene>
    <name evidence="4" type="ORF">DEBURN_LOCUS2619</name>
</gene>
<sequence length="120" mass="13401">MCGLSFKDKLIVKDNELSFKEGELIKDIIKVEDNWWQGTSEDGIRSGLFPANFVKSIDPKLVFPENCQALPSAKALFNYAAEDLLEISFSEGQIITNIKFTSDDWWEGTTESGALGFFPG</sequence>
<evidence type="ECO:0000313" key="4">
    <source>
        <dbReference type="EMBL" id="CAG8459822.1"/>
    </source>
</evidence>
<protein>
    <submittedName>
        <fullName evidence="4">11410_t:CDS:1</fullName>
    </submittedName>
</protein>
<dbReference type="PRINTS" id="PR00452">
    <property type="entry name" value="SH3DOMAIN"/>
</dbReference>
<dbReference type="Gene3D" id="2.30.30.40">
    <property type="entry name" value="SH3 Domains"/>
    <property type="match status" value="2"/>
</dbReference>
<evidence type="ECO:0000256" key="1">
    <source>
        <dbReference type="ARBA" id="ARBA00022443"/>
    </source>
</evidence>
<dbReference type="EMBL" id="CAJVPK010000147">
    <property type="protein sequence ID" value="CAG8459822.1"/>
    <property type="molecule type" value="Genomic_DNA"/>
</dbReference>
<dbReference type="PROSITE" id="PS50002">
    <property type="entry name" value="SH3"/>
    <property type="match status" value="2"/>
</dbReference>
<dbReference type="InterPro" id="IPR050384">
    <property type="entry name" value="Endophilin_SH3RF"/>
</dbReference>
<dbReference type="AlphaFoldDB" id="A0A9N8VPI1"/>
<dbReference type="Pfam" id="PF00018">
    <property type="entry name" value="SH3_1"/>
    <property type="match status" value="2"/>
</dbReference>
<name>A0A9N8VPI1_9GLOM</name>
<keyword evidence="1 2" id="KW-0728">SH3 domain</keyword>
<accession>A0A9N8VPI1</accession>
<feature type="domain" description="SH3" evidence="3">
    <location>
        <begin position="1"/>
        <end position="59"/>
    </location>
</feature>
<comment type="caution">
    <text evidence="4">The sequence shown here is derived from an EMBL/GenBank/DDBJ whole genome shotgun (WGS) entry which is preliminary data.</text>
</comment>
<organism evidence="4 5">
    <name type="scientific">Diversispora eburnea</name>
    <dbReference type="NCBI Taxonomy" id="1213867"/>
    <lineage>
        <taxon>Eukaryota</taxon>
        <taxon>Fungi</taxon>
        <taxon>Fungi incertae sedis</taxon>
        <taxon>Mucoromycota</taxon>
        <taxon>Glomeromycotina</taxon>
        <taxon>Glomeromycetes</taxon>
        <taxon>Diversisporales</taxon>
        <taxon>Diversisporaceae</taxon>
        <taxon>Diversispora</taxon>
    </lineage>
</organism>